<sequence>MDGSPLARAPGRSATLVGAAKRLAAAFLALAAATLLVGIGRPCLER</sequence>
<gene>
    <name evidence="2" type="ORF">AVDCRST_MAG08-176</name>
</gene>
<proteinExistence type="predicted"/>
<dbReference type="AlphaFoldDB" id="A0A6J4H222"/>
<protein>
    <submittedName>
        <fullName evidence="2">Uncharacterized protein</fullName>
    </submittedName>
</protein>
<dbReference type="EMBL" id="CADCTG010000020">
    <property type="protein sequence ID" value="CAA9212210.1"/>
    <property type="molecule type" value="Genomic_DNA"/>
</dbReference>
<organism evidence="2">
    <name type="scientific">uncultured Acetobacteraceae bacterium</name>
    <dbReference type="NCBI Taxonomy" id="169975"/>
    <lineage>
        <taxon>Bacteria</taxon>
        <taxon>Pseudomonadati</taxon>
        <taxon>Pseudomonadota</taxon>
        <taxon>Alphaproteobacteria</taxon>
        <taxon>Acetobacterales</taxon>
        <taxon>Acetobacteraceae</taxon>
        <taxon>environmental samples</taxon>
    </lineage>
</organism>
<feature type="transmembrane region" description="Helical" evidence="1">
    <location>
        <begin position="23"/>
        <end position="44"/>
    </location>
</feature>
<accession>A0A6J4H222</accession>
<keyword evidence="1" id="KW-0812">Transmembrane</keyword>
<evidence type="ECO:0000256" key="1">
    <source>
        <dbReference type="SAM" id="Phobius"/>
    </source>
</evidence>
<reference evidence="2" key="1">
    <citation type="submission" date="2020-02" db="EMBL/GenBank/DDBJ databases">
        <authorList>
            <person name="Meier V. D."/>
        </authorList>
    </citation>
    <scope>NUCLEOTIDE SEQUENCE</scope>
    <source>
        <strain evidence="2">AVDCRST_MAG08</strain>
    </source>
</reference>
<name>A0A6J4H222_9PROT</name>
<evidence type="ECO:0000313" key="2">
    <source>
        <dbReference type="EMBL" id="CAA9212210.1"/>
    </source>
</evidence>
<keyword evidence="1" id="KW-1133">Transmembrane helix</keyword>
<keyword evidence="1" id="KW-0472">Membrane</keyword>